<proteinExistence type="predicted"/>
<reference evidence="1 2" key="1">
    <citation type="journal article" date="2016" name="Nat. Commun.">
        <title>Thousands of microbial genomes shed light on interconnected biogeochemical processes in an aquifer system.</title>
        <authorList>
            <person name="Anantharaman K."/>
            <person name="Brown C.T."/>
            <person name="Hug L.A."/>
            <person name="Sharon I."/>
            <person name="Castelle C.J."/>
            <person name="Probst A.J."/>
            <person name="Thomas B.C."/>
            <person name="Singh A."/>
            <person name="Wilkins M.J."/>
            <person name="Karaoz U."/>
            <person name="Brodie E.L."/>
            <person name="Williams K.H."/>
            <person name="Hubbard S.S."/>
            <person name="Banfield J.F."/>
        </authorList>
    </citation>
    <scope>NUCLEOTIDE SEQUENCE [LARGE SCALE GENOMIC DNA]</scope>
</reference>
<protein>
    <submittedName>
        <fullName evidence="1">Uncharacterized protein</fullName>
    </submittedName>
</protein>
<gene>
    <name evidence="1" type="ORF">A3A04_01185</name>
</gene>
<name>A0A1G1ZJW9_9BACT</name>
<sequence length="293" mass="33420">MTKKIIAIGISVFFVSLLGGISIRYGEELLNARAIERMMDALTNIRSFEYQFELDSSGVALEQDGVLYWVIRGFFDYNDLLNPRNNAIINFKAEQGGEIFSGNLELRMIKDVVYAVLHYFEGKGPMGILLSSLENKWVSFETKQASYQLKETDLSTVSKAFAKTAVFKARKIFENEIIDGVEVSRYRIGVRKNELRKFIKEIHGATSERVDEDVLFQIDEALSQIVFPEGELWIRNEDNLPHKIMIAPSFANNDAELKGTLEISFSNYNRIFILEPPMTSTSFADIVGMFFEE</sequence>
<comment type="caution">
    <text evidence="1">The sequence shown here is derived from an EMBL/GenBank/DDBJ whole genome shotgun (WGS) entry which is preliminary data.</text>
</comment>
<evidence type="ECO:0000313" key="1">
    <source>
        <dbReference type="EMBL" id="OGY64884.1"/>
    </source>
</evidence>
<accession>A0A1G1ZJW9</accession>
<dbReference type="Proteomes" id="UP000178517">
    <property type="component" value="Unassembled WGS sequence"/>
</dbReference>
<dbReference type="EMBL" id="MHJI01000030">
    <property type="protein sequence ID" value="OGY64884.1"/>
    <property type="molecule type" value="Genomic_DNA"/>
</dbReference>
<dbReference type="Gene3D" id="2.50.20.20">
    <property type="match status" value="1"/>
</dbReference>
<dbReference type="STRING" id="1798406.A3A04_01185"/>
<evidence type="ECO:0000313" key="2">
    <source>
        <dbReference type="Proteomes" id="UP000178517"/>
    </source>
</evidence>
<organism evidence="1 2">
    <name type="scientific">Candidatus Harrisonbacteria bacterium RIFCSPLOWO2_01_FULL_40_28</name>
    <dbReference type="NCBI Taxonomy" id="1798406"/>
    <lineage>
        <taxon>Bacteria</taxon>
        <taxon>Candidatus Harrisoniibacteriota</taxon>
    </lineage>
</organism>
<dbReference type="AlphaFoldDB" id="A0A1G1ZJW9"/>